<reference evidence="3 4" key="1">
    <citation type="journal article" date="2018" name="Nat. Genet.">
        <title>The Rosa genome provides new insights in the design of modern roses.</title>
        <authorList>
            <person name="Bendahmane M."/>
        </authorList>
    </citation>
    <scope>NUCLEOTIDE SEQUENCE [LARGE SCALE GENOMIC DNA]</scope>
    <source>
        <strain evidence="4">cv. Old Blush</strain>
    </source>
</reference>
<proteinExistence type="predicted"/>
<comment type="caution">
    <text evidence="3">The sequence shown here is derived from an EMBL/GenBank/DDBJ whole genome shotgun (WGS) entry which is preliminary data.</text>
</comment>
<dbReference type="Proteomes" id="UP000238479">
    <property type="component" value="Chromosome 2"/>
</dbReference>
<organism evidence="3 4">
    <name type="scientific">Rosa chinensis</name>
    <name type="common">China rose</name>
    <dbReference type="NCBI Taxonomy" id="74649"/>
    <lineage>
        <taxon>Eukaryota</taxon>
        <taxon>Viridiplantae</taxon>
        <taxon>Streptophyta</taxon>
        <taxon>Embryophyta</taxon>
        <taxon>Tracheophyta</taxon>
        <taxon>Spermatophyta</taxon>
        <taxon>Magnoliopsida</taxon>
        <taxon>eudicotyledons</taxon>
        <taxon>Gunneridae</taxon>
        <taxon>Pentapetalae</taxon>
        <taxon>rosids</taxon>
        <taxon>fabids</taxon>
        <taxon>Rosales</taxon>
        <taxon>Rosaceae</taxon>
        <taxon>Rosoideae</taxon>
        <taxon>Rosoideae incertae sedis</taxon>
        <taxon>Rosa</taxon>
    </lineage>
</organism>
<keyword evidence="2" id="KW-0732">Signal</keyword>
<dbReference type="EMBL" id="PDCK01000040">
    <property type="protein sequence ID" value="PRQ47054.1"/>
    <property type="molecule type" value="Genomic_DNA"/>
</dbReference>
<feature type="signal peptide" evidence="2">
    <location>
        <begin position="1"/>
        <end position="16"/>
    </location>
</feature>
<feature type="compositionally biased region" description="Basic and acidic residues" evidence="1">
    <location>
        <begin position="115"/>
        <end position="130"/>
    </location>
</feature>
<name>A0A2P6RKU6_ROSCH</name>
<evidence type="ECO:0000313" key="3">
    <source>
        <dbReference type="EMBL" id="PRQ47054.1"/>
    </source>
</evidence>
<sequence length="171" mass="19003">MVSMFMLLVTQQTVACQLDHTSQLLISRLFSGQKCTIQTLIAMVVSALTCLKSNGALPRVPDHFQGAGKRSSSCKMCCRAAWLVLSPRDALSKVSAAVMRNKHLKSGMSQSYTNQRDKDLDRASERQDLEGKELKQETTLHELELVAVDALHELVSLVHSHVNAAEQYDFE</sequence>
<keyword evidence="4" id="KW-1185">Reference proteome</keyword>
<dbReference type="Gramene" id="PRQ47054">
    <property type="protein sequence ID" value="PRQ47054"/>
    <property type="gene ID" value="RchiOBHm_Chr2g0095571"/>
</dbReference>
<dbReference type="AlphaFoldDB" id="A0A2P6RKU6"/>
<accession>A0A2P6RKU6</accession>
<feature type="chain" id="PRO_5015143519" evidence="2">
    <location>
        <begin position="17"/>
        <end position="171"/>
    </location>
</feature>
<evidence type="ECO:0000256" key="1">
    <source>
        <dbReference type="SAM" id="MobiDB-lite"/>
    </source>
</evidence>
<protein>
    <submittedName>
        <fullName evidence="3">Uncharacterized protein</fullName>
    </submittedName>
</protein>
<feature type="region of interest" description="Disordered" evidence="1">
    <location>
        <begin position="107"/>
        <end position="130"/>
    </location>
</feature>
<gene>
    <name evidence="3" type="ORF">RchiOBHm_Chr2g0095571</name>
</gene>
<evidence type="ECO:0000256" key="2">
    <source>
        <dbReference type="SAM" id="SignalP"/>
    </source>
</evidence>
<evidence type="ECO:0000313" key="4">
    <source>
        <dbReference type="Proteomes" id="UP000238479"/>
    </source>
</evidence>